<evidence type="ECO:0000313" key="5">
    <source>
        <dbReference type="EMBL" id="OGY12992.1"/>
    </source>
</evidence>
<evidence type="ECO:0000259" key="4">
    <source>
        <dbReference type="Pfam" id="PF00535"/>
    </source>
</evidence>
<organism evidence="5 6">
    <name type="scientific">Candidatus Blackburnbacteria bacterium RIFCSPLOWO2_01_FULL_40_20</name>
    <dbReference type="NCBI Taxonomy" id="1797519"/>
    <lineage>
        <taxon>Bacteria</taxon>
        <taxon>Candidatus Blackburniibacteriota</taxon>
    </lineage>
</organism>
<dbReference type="Gene3D" id="3.90.550.10">
    <property type="entry name" value="Spore Coat Polysaccharide Biosynthesis Protein SpsA, Chain A"/>
    <property type="match status" value="1"/>
</dbReference>
<dbReference type="InterPro" id="IPR029044">
    <property type="entry name" value="Nucleotide-diphossugar_trans"/>
</dbReference>
<evidence type="ECO:0000256" key="1">
    <source>
        <dbReference type="ARBA" id="ARBA00006739"/>
    </source>
</evidence>
<dbReference type="EMBL" id="MHCC01000022">
    <property type="protein sequence ID" value="OGY12992.1"/>
    <property type="molecule type" value="Genomic_DNA"/>
</dbReference>
<dbReference type="InterPro" id="IPR001173">
    <property type="entry name" value="Glyco_trans_2-like"/>
</dbReference>
<feature type="domain" description="Glycosyltransferase 2-like" evidence="4">
    <location>
        <begin position="6"/>
        <end position="195"/>
    </location>
</feature>
<dbReference type="CDD" id="cd04186">
    <property type="entry name" value="GT_2_like_c"/>
    <property type="match status" value="1"/>
</dbReference>
<dbReference type="PANTHER" id="PTHR43179:SF12">
    <property type="entry name" value="GALACTOFURANOSYLTRANSFERASE GLFT2"/>
    <property type="match status" value="1"/>
</dbReference>
<evidence type="ECO:0000256" key="3">
    <source>
        <dbReference type="ARBA" id="ARBA00022679"/>
    </source>
</evidence>
<comment type="caution">
    <text evidence="5">The sequence shown here is derived from an EMBL/GenBank/DDBJ whole genome shotgun (WGS) entry which is preliminary data.</text>
</comment>
<dbReference type="PANTHER" id="PTHR43179">
    <property type="entry name" value="RHAMNOSYLTRANSFERASE WBBL"/>
    <property type="match status" value="1"/>
</dbReference>
<proteinExistence type="inferred from homology"/>
<dbReference type="Pfam" id="PF00535">
    <property type="entry name" value="Glycos_transf_2"/>
    <property type="match status" value="1"/>
</dbReference>
<name>A0A1G1VCR4_9BACT</name>
<dbReference type="SUPFAM" id="SSF53448">
    <property type="entry name" value="Nucleotide-diphospho-sugar transferases"/>
    <property type="match status" value="1"/>
</dbReference>
<protein>
    <recommendedName>
        <fullName evidence="4">Glycosyltransferase 2-like domain-containing protein</fullName>
    </recommendedName>
</protein>
<dbReference type="AlphaFoldDB" id="A0A1G1VCR4"/>
<keyword evidence="3" id="KW-0808">Transferase</keyword>
<keyword evidence="2" id="KW-0328">Glycosyltransferase</keyword>
<reference evidence="5 6" key="1">
    <citation type="journal article" date="2016" name="Nat. Commun.">
        <title>Thousands of microbial genomes shed light on interconnected biogeochemical processes in an aquifer system.</title>
        <authorList>
            <person name="Anantharaman K."/>
            <person name="Brown C.T."/>
            <person name="Hug L.A."/>
            <person name="Sharon I."/>
            <person name="Castelle C.J."/>
            <person name="Probst A.J."/>
            <person name="Thomas B.C."/>
            <person name="Singh A."/>
            <person name="Wilkins M.J."/>
            <person name="Karaoz U."/>
            <person name="Brodie E.L."/>
            <person name="Williams K.H."/>
            <person name="Hubbard S.S."/>
            <person name="Banfield J.F."/>
        </authorList>
    </citation>
    <scope>NUCLEOTIDE SEQUENCE [LARGE SCALE GENOMIC DNA]</scope>
</reference>
<dbReference type="Proteomes" id="UP000178659">
    <property type="component" value="Unassembled WGS sequence"/>
</dbReference>
<gene>
    <name evidence="5" type="ORF">A3A77_01610</name>
</gene>
<dbReference type="GO" id="GO:0016757">
    <property type="term" value="F:glycosyltransferase activity"/>
    <property type="evidence" value="ECO:0007669"/>
    <property type="project" value="UniProtKB-KW"/>
</dbReference>
<evidence type="ECO:0000256" key="2">
    <source>
        <dbReference type="ARBA" id="ARBA00022676"/>
    </source>
</evidence>
<accession>A0A1G1VCR4</accession>
<evidence type="ECO:0000313" key="6">
    <source>
        <dbReference type="Proteomes" id="UP000178659"/>
    </source>
</evidence>
<comment type="similarity">
    <text evidence="1">Belongs to the glycosyltransferase 2 family.</text>
</comment>
<sequence>MTKVFVIILNWNGKKDTHECLKSVQKLTNVGFQLSVVVVDNGSKDGSVRSIKKQFKDIAVLENKENLGYVGGSNVGVKHALENGADFVMVLNNDTTIKEDLIIKFLEAADTYKDVGIFSPKIYFAKGFEFHKERYSEKETGRVLWYAGGVVDWKNIFASNYGVDDTDIGQYSSERKIDFATGACIFARREVFEKVGLFNEKYYLYLEDLEFSQRAKNAGWKILFVPDAVIWHKVSQSSGIGGSLNDYFITRNRLLFGLKYAGIRAKIALIRESIKLLFVGREWQRRGAKDFYLARFGKGSWQ</sequence>